<dbReference type="Proteomes" id="UP001516464">
    <property type="component" value="Unassembled WGS sequence"/>
</dbReference>
<organism evidence="1 2">
    <name type="scientific">Astathelohania contejeani</name>
    <dbReference type="NCBI Taxonomy" id="164912"/>
    <lineage>
        <taxon>Eukaryota</taxon>
        <taxon>Fungi</taxon>
        <taxon>Fungi incertae sedis</taxon>
        <taxon>Microsporidia</taxon>
        <taxon>Astathelohaniidae</taxon>
        <taxon>Astathelohania</taxon>
    </lineage>
</organism>
<keyword evidence="2" id="KW-1185">Reference proteome</keyword>
<evidence type="ECO:0000313" key="1">
    <source>
        <dbReference type="EMBL" id="KAF7677249.1"/>
    </source>
</evidence>
<sequence length="167" mass="19805">MKLKLKEEQYKSIFTDINPKLKEEIEYLDRVKKYLRSNIDIDESIDDVVINTLAEKEEERDEAITRLAFTRRDLPLEFLKKYSKQLDRLKEDVVEGTTINAPAFSSLKYECIDYSQLEKEIEEMNDIIPQIISKLSRAREIIQEETARKTKKDVDVYDIVENYFNAL</sequence>
<gene>
    <name evidence="1" type="ORF">TCON_2664</name>
</gene>
<reference evidence="1 2" key="1">
    <citation type="submission" date="2019-01" db="EMBL/GenBank/DDBJ databases">
        <title>Genomes sequencing and comparative genomics of infectious freshwater microsporidia, Cucumispora dikerogammari and Thelohania contejeani.</title>
        <authorList>
            <person name="Cormier A."/>
            <person name="Giraud I."/>
            <person name="Wattier R."/>
            <person name="Teixeira M."/>
            <person name="Grandjean F."/>
            <person name="Rigaud T."/>
            <person name="Cordaux R."/>
        </authorList>
    </citation>
    <scope>NUCLEOTIDE SEQUENCE [LARGE SCALE GENOMIC DNA]</scope>
    <source>
        <strain evidence="1">T1</strain>
        <tissue evidence="1">Spores</tissue>
    </source>
</reference>
<protein>
    <submittedName>
        <fullName evidence="1">Uncharacterized protein</fullName>
    </submittedName>
</protein>
<name>A0ABQ7HVD6_9MICR</name>
<evidence type="ECO:0000313" key="2">
    <source>
        <dbReference type="Proteomes" id="UP001516464"/>
    </source>
</evidence>
<comment type="caution">
    <text evidence="1">The sequence shown here is derived from an EMBL/GenBank/DDBJ whole genome shotgun (WGS) entry which is preliminary data.</text>
</comment>
<dbReference type="EMBL" id="SBIQ01000459">
    <property type="protein sequence ID" value="KAF7677249.1"/>
    <property type="molecule type" value="Genomic_DNA"/>
</dbReference>
<proteinExistence type="predicted"/>
<accession>A0ABQ7HVD6</accession>